<dbReference type="Proteomes" id="UP001217089">
    <property type="component" value="Unassembled WGS sequence"/>
</dbReference>
<dbReference type="EMBL" id="JARBDR010000657">
    <property type="protein sequence ID" value="KAJ8307990.1"/>
    <property type="molecule type" value="Genomic_DNA"/>
</dbReference>
<keyword evidence="2" id="KW-1185">Reference proteome</keyword>
<evidence type="ECO:0000313" key="2">
    <source>
        <dbReference type="Proteomes" id="UP001217089"/>
    </source>
</evidence>
<sequence>MTTIISLLTGMKKITVAVLHETSAMSYYIAWDNNYKEIVLKYITKCCYIKIHVLLEKSFHIDKVNWLVHQHLTSAVFELFAAIAQIDKRSEEIENKIMIMKSDLFRNFEFRTEKNVVKKQCTHNIGRAKIVKIRVHFTVIPYRIGTSVVFYEYLFLIVDVNEVYEKVHKKVKCLLSVPHESEVIIDEIKAIIVFIHLVFEFSGISSNAVVILSPMFFDVILDPQDLCTFFLVNAKFAELQFTTKLLEHEQQKTLFGFCHYSDSFGPKLDNMKEIIVKLFPDENF</sequence>
<protein>
    <submittedName>
        <fullName evidence="1">Uncharacterized protein</fullName>
    </submittedName>
</protein>
<gene>
    <name evidence="1" type="ORF">KUTeg_012864</name>
</gene>
<organism evidence="1 2">
    <name type="scientific">Tegillarca granosa</name>
    <name type="common">Malaysian cockle</name>
    <name type="synonym">Anadara granosa</name>
    <dbReference type="NCBI Taxonomy" id="220873"/>
    <lineage>
        <taxon>Eukaryota</taxon>
        <taxon>Metazoa</taxon>
        <taxon>Spiralia</taxon>
        <taxon>Lophotrochozoa</taxon>
        <taxon>Mollusca</taxon>
        <taxon>Bivalvia</taxon>
        <taxon>Autobranchia</taxon>
        <taxon>Pteriomorphia</taxon>
        <taxon>Arcoida</taxon>
        <taxon>Arcoidea</taxon>
        <taxon>Arcidae</taxon>
        <taxon>Tegillarca</taxon>
    </lineage>
</organism>
<comment type="caution">
    <text evidence="1">The sequence shown here is derived from an EMBL/GenBank/DDBJ whole genome shotgun (WGS) entry which is preliminary data.</text>
</comment>
<evidence type="ECO:0000313" key="1">
    <source>
        <dbReference type="EMBL" id="KAJ8307990.1"/>
    </source>
</evidence>
<proteinExistence type="predicted"/>
<reference evidence="1 2" key="1">
    <citation type="submission" date="2022-12" db="EMBL/GenBank/DDBJ databases">
        <title>Chromosome-level genome of Tegillarca granosa.</title>
        <authorList>
            <person name="Kim J."/>
        </authorList>
    </citation>
    <scope>NUCLEOTIDE SEQUENCE [LARGE SCALE GENOMIC DNA]</scope>
    <source>
        <strain evidence="1">Teg-2019</strain>
        <tissue evidence="1">Adductor muscle</tissue>
    </source>
</reference>
<name>A0ABQ9EW66_TEGGR</name>
<accession>A0ABQ9EW66</accession>